<comment type="similarity">
    <text evidence="2 5">Belongs to the DegT/DnrJ/EryC1 family.</text>
</comment>
<reference evidence="6" key="1">
    <citation type="journal article" date="2020" name="mSystems">
        <title>Genome- and Community-Level Interaction Insights into Carbon Utilization and Element Cycling Functions of Hydrothermarchaeota in Hydrothermal Sediment.</title>
        <authorList>
            <person name="Zhou Z."/>
            <person name="Liu Y."/>
            <person name="Xu W."/>
            <person name="Pan J."/>
            <person name="Luo Z.H."/>
            <person name="Li M."/>
        </authorList>
    </citation>
    <scope>NUCLEOTIDE SEQUENCE [LARGE SCALE GENOMIC DNA]</scope>
    <source>
        <strain evidence="6">HyVt-456</strain>
    </source>
</reference>
<dbReference type="EMBL" id="DRLD01000059">
    <property type="protein sequence ID" value="HED09454.1"/>
    <property type="molecule type" value="Genomic_DNA"/>
</dbReference>
<dbReference type="Gene3D" id="3.40.640.10">
    <property type="entry name" value="Type I PLP-dependent aspartate aminotransferase-like (Major domain)"/>
    <property type="match status" value="1"/>
</dbReference>
<gene>
    <name evidence="6" type="ORF">ENJ10_02095</name>
</gene>
<evidence type="ECO:0000256" key="2">
    <source>
        <dbReference type="ARBA" id="ARBA00037999"/>
    </source>
</evidence>
<dbReference type="Gene3D" id="3.90.1150.10">
    <property type="entry name" value="Aspartate Aminotransferase, domain 1"/>
    <property type="match status" value="1"/>
</dbReference>
<proteinExistence type="inferred from homology"/>
<evidence type="ECO:0000313" key="6">
    <source>
        <dbReference type="EMBL" id="HED09454.1"/>
    </source>
</evidence>
<accession>A0A7V1LK45</accession>
<evidence type="ECO:0000256" key="5">
    <source>
        <dbReference type="RuleBase" id="RU004508"/>
    </source>
</evidence>
<dbReference type="PANTHER" id="PTHR30244:SF36">
    <property type="entry name" value="3-OXO-GLUCOSE-6-PHOSPHATE:GLUTAMATE AMINOTRANSFERASE"/>
    <property type="match status" value="1"/>
</dbReference>
<feature type="modified residue" description="N6-(pyridoxal phosphate)lysine" evidence="4">
    <location>
        <position position="189"/>
    </location>
</feature>
<dbReference type="GO" id="GO:0000271">
    <property type="term" value="P:polysaccharide biosynthetic process"/>
    <property type="evidence" value="ECO:0007669"/>
    <property type="project" value="TreeGrafter"/>
</dbReference>
<dbReference type="AlphaFoldDB" id="A0A7V1LK45"/>
<keyword evidence="6" id="KW-0808">Transferase</keyword>
<evidence type="ECO:0000256" key="1">
    <source>
        <dbReference type="ARBA" id="ARBA00022898"/>
    </source>
</evidence>
<organism evidence="6">
    <name type="scientific">Caldithrix abyssi</name>
    <dbReference type="NCBI Taxonomy" id="187145"/>
    <lineage>
        <taxon>Bacteria</taxon>
        <taxon>Pseudomonadati</taxon>
        <taxon>Calditrichota</taxon>
        <taxon>Calditrichia</taxon>
        <taxon>Calditrichales</taxon>
        <taxon>Calditrichaceae</taxon>
        <taxon>Caldithrix</taxon>
    </lineage>
</organism>
<dbReference type="GO" id="GO:0030170">
    <property type="term" value="F:pyridoxal phosphate binding"/>
    <property type="evidence" value="ECO:0007669"/>
    <property type="project" value="TreeGrafter"/>
</dbReference>
<protein>
    <submittedName>
        <fullName evidence="6">DegT/DnrJ/EryC1/StrS family aminotransferase</fullName>
    </submittedName>
</protein>
<dbReference type="Proteomes" id="UP000886005">
    <property type="component" value="Unassembled WGS sequence"/>
</dbReference>
<name>A0A7V1LK45_CALAY</name>
<dbReference type="InterPro" id="IPR015421">
    <property type="entry name" value="PyrdxlP-dep_Trfase_major"/>
</dbReference>
<dbReference type="Pfam" id="PF01041">
    <property type="entry name" value="DegT_DnrJ_EryC1"/>
    <property type="match status" value="1"/>
</dbReference>
<dbReference type="InterPro" id="IPR000653">
    <property type="entry name" value="DegT/StrS_aminotransferase"/>
</dbReference>
<keyword evidence="6" id="KW-0032">Aminotransferase</keyword>
<evidence type="ECO:0000256" key="3">
    <source>
        <dbReference type="PIRSR" id="PIRSR000390-1"/>
    </source>
</evidence>
<dbReference type="PANTHER" id="PTHR30244">
    <property type="entry name" value="TRANSAMINASE"/>
    <property type="match status" value="1"/>
</dbReference>
<dbReference type="InterPro" id="IPR015422">
    <property type="entry name" value="PyrdxlP-dep_Trfase_small"/>
</dbReference>
<dbReference type="PIRSF" id="PIRSF000390">
    <property type="entry name" value="PLP_StrS"/>
    <property type="match status" value="1"/>
</dbReference>
<dbReference type="CDD" id="cd00616">
    <property type="entry name" value="AHBA_syn"/>
    <property type="match status" value="1"/>
</dbReference>
<comment type="caution">
    <text evidence="6">The sequence shown here is derived from an EMBL/GenBank/DDBJ whole genome shotgun (WGS) entry which is preliminary data.</text>
</comment>
<dbReference type="InterPro" id="IPR015424">
    <property type="entry name" value="PyrdxlP-dep_Trfase"/>
</dbReference>
<sequence>MSITVPLLDLKAQYATLRHEIEPVVREVIESQYFIGGPRLAAFEKNVAAYCQSSHALGVSSGTDALLLALMALGIGAGDEVIVPVYSFFATAGCVSRLGARPVFVDIDPKTYNINPELIEAAITPKTRAIIPVHLFGQLADMEAISHIARKHNLFIIEDAAQAIGSADEKGRRAGTFGDIGCFSFFPSKNLGGFGDGGLVTTQNEELHTKMLYLKNHGAHPKYYHKMIGGNFRLDALQAAVLDVKLKYLDQWTAGRQENAAFYNKALASGELIRPYAVEGYRHIYNQYTLRSQKRDDLLAYLKENNIGCEVYYPVTFNNQECFKPLGYKSGDFPVAEQIAREAISIPVYPELNDDQKSYVVEKLLAFSA</sequence>
<feature type="active site" description="Proton acceptor" evidence="3">
    <location>
        <position position="189"/>
    </location>
</feature>
<evidence type="ECO:0000256" key="4">
    <source>
        <dbReference type="PIRSR" id="PIRSR000390-2"/>
    </source>
</evidence>
<dbReference type="SUPFAM" id="SSF53383">
    <property type="entry name" value="PLP-dependent transferases"/>
    <property type="match status" value="1"/>
</dbReference>
<dbReference type="FunFam" id="3.40.640.10:FF:000089">
    <property type="entry name" value="Aminotransferase, DegT/DnrJ/EryC1/StrS family"/>
    <property type="match status" value="1"/>
</dbReference>
<dbReference type="GO" id="GO:0008483">
    <property type="term" value="F:transaminase activity"/>
    <property type="evidence" value="ECO:0007669"/>
    <property type="project" value="UniProtKB-KW"/>
</dbReference>
<keyword evidence="1 4" id="KW-0663">Pyridoxal phosphate</keyword>